<accession>A0ABV5B1F8</accession>
<dbReference type="RefSeq" id="WP_375523354.1">
    <property type="nucleotide sequence ID" value="NZ_JBHILM010000001.1"/>
</dbReference>
<evidence type="ECO:0000313" key="2">
    <source>
        <dbReference type="Proteomes" id="UP001580407"/>
    </source>
</evidence>
<protein>
    <submittedName>
        <fullName evidence="1">Uncharacterized protein</fullName>
    </submittedName>
</protein>
<proteinExistence type="predicted"/>
<sequence>MSDNFFELQYLITDSFYFEVTVHEHTYEQSAGICYQSFYEYISADNISSILSISLLTQLMMRHNVAFTELDITNMKRVLDLSDKINYQDSLDEHEVEYLEEYLELVKNKYKELTSKD</sequence>
<evidence type="ECO:0000313" key="1">
    <source>
        <dbReference type="EMBL" id="MFB5679516.1"/>
    </source>
</evidence>
<gene>
    <name evidence="1" type="ORF">ACE3NQ_01150</name>
</gene>
<organism evidence="1 2">
    <name type="scientific">Paenibacillus terreus</name>
    <dbReference type="NCBI Taxonomy" id="1387834"/>
    <lineage>
        <taxon>Bacteria</taxon>
        <taxon>Bacillati</taxon>
        <taxon>Bacillota</taxon>
        <taxon>Bacilli</taxon>
        <taxon>Bacillales</taxon>
        <taxon>Paenibacillaceae</taxon>
        <taxon>Paenibacillus</taxon>
    </lineage>
</organism>
<keyword evidence="2" id="KW-1185">Reference proteome</keyword>
<comment type="caution">
    <text evidence="1">The sequence shown here is derived from an EMBL/GenBank/DDBJ whole genome shotgun (WGS) entry which is preliminary data.</text>
</comment>
<reference evidence="1 2" key="1">
    <citation type="submission" date="2024-09" db="EMBL/GenBank/DDBJ databases">
        <authorList>
            <person name="Ruan L."/>
        </authorList>
    </citation>
    <scope>NUCLEOTIDE SEQUENCE [LARGE SCALE GENOMIC DNA]</scope>
    <source>
        <strain evidence="1 2">D33</strain>
    </source>
</reference>
<dbReference type="EMBL" id="JBHILM010000001">
    <property type="protein sequence ID" value="MFB5679516.1"/>
    <property type="molecule type" value="Genomic_DNA"/>
</dbReference>
<dbReference type="Proteomes" id="UP001580407">
    <property type="component" value="Unassembled WGS sequence"/>
</dbReference>
<name>A0ABV5B1F8_9BACL</name>